<evidence type="ECO:0000259" key="6">
    <source>
        <dbReference type="PROSITE" id="PS50089"/>
    </source>
</evidence>
<evidence type="ECO:0000256" key="4">
    <source>
        <dbReference type="ARBA" id="ARBA00022833"/>
    </source>
</evidence>
<dbReference type="SUPFAM" id="SSF57850">
    <property type="entry name" value="RING/U-box"/>
    <property type="match status" value="1"/>
</dbReference>
<evidence type="ECO:0000256" key="2">
    <source>
        <dbReference type="ARBA" id="ARBA00022723"/>
    </source>
</evidence>
<dbReference type="AlphaFoldDB" id="A0A8K9USR0"/>
<dbReference type="SMART" id="SM00184">
    <property type="entry name" value="RING"/>
    <property type="match status" value="1"/>
</dbReference>
<dbReference type="InterPro" id="IPR013083">
    <property type="entry name" value="Znf_RING/FYVE/PHD"/>
</dbReference>
<dbReference type="InterPro" id="IPR001841">
    <property type="entry name" value="Znf_RING"/>
</dbReference>
<protein>
    <recommendedName>
        <fullName evidence="1">RING finger protein 141</fullName>
    </recommendedName>
</protein>
<proteinExistence type="predicted"/>
<dbReference type="InterPro" id="IPR047126">
    <property type="entry name" value="RNF141-like"/>
</dbReference>
<keyword evidence="4" id="KW-0862">Zinc</keyword>
<dbReference type="InterPro" id="IPR043400">
    <property type="entry name" value="RING-HC_RNF141"/>
</dbReference>
<evidence type="ECO:0000313" key="8">
    <source>
        <dbReference type="Proteomes" id="UP000694395"/>
    </source>
</evidence>
<feature type="domain" description="RING-type" evidence="6">
    <location>
        <begin position="214"/>
        <end position="251"/>
    </location>
</feature>
<dbReference type="PROSITE" id="PS00518">
    <property type="entry name" value="ZF_RING_1"/>
    <property type="match status" value="1"/>
</dbReference>
<evidence type="ECO:0000256" key="1">
    <source>
        <dbReference type="ARBA" id="ARBA00022017"/>
    </source>
</evidence>
<dbReference type="Ensembl" id="ENSOMYT00000146569.1">
    <property type="protein sequence ID" value="ENSOMYP00000109746.1"/>
    <property type="gene ID" value="ENSOMYG00000002781.2"/>
</dbReference>
<dbReference type="Proteomes" id="UP000694395">
    <property type="component" value="Chromosome 1"/>
</dbReference>
<dbReference type="CDD" id="cd16545">
    <property type="entry name" value="RING-HC_RNF141"/>
    <property type="match status" value="1"/>
</dbReference>
<dbReference type="InterPro" id="IPR017907">
    <property type="entry name" value="Znf_RING_CS"/>
</dbReference>
<dbReference type="GO" id="GO:0008270">
    <property type="term" value="F:zinc ion binding"/>
    <property type="evidence" value="ECO:0007669"/>
    <property type="project" value="UniProtKB-KW"/>
</dbReference>
<evidence type="ECO:0000313" key="7">
    <source>
        <dbReference type="Ensembl" id="ENSOMYP00000109746.1"/>
    </source>
</evidence>
<dbReference type="GO" id="GO:0004842">
    <property type="term" value="F:ubiquitin-protein transferase activity"/>
    <property type="evidence" value="ECO:0007669"/>
    <property type="project" value="TreeGrafter"/>
</dbReference>
<evidence type="ECO:0000256" key="3">
    <source>
        <dbReference type="ARBA" id="ARBA00022771"/>
    </source>
</evidence>
<accession>A0A8K9USR0</accession>
<dbReference type="Pfam" id="PF13920">
    <property type="entry name" value="zf-C3HC4_3"/>
    <property type="match status" value="1"/>
</dbReference>
<dbReference type="GeneTree" id="ENSGT00390000003145"/>
<dbReference type="PANTHER" id="PTHR12109">
    <property type="entry name" value="RING FINGER PROTEIN 141-RELATED"/>
    <property type="match status" value="1"/>
</dbReference>
<reference evidence="7" key="1">
    <citation type="submission" date="2020-07" db="EMBL/GenBank/DDBJ databases">
        <title>A long reads based de novo assembly of the rainbow trout Arlee double haploid line genome.</title>
        <authorList>
            <person name="Gao G."/>
            <person name="Palti Y."/>
        </authorList>
    </citation>
    <scope>NUCLEOTIDE SEQUENCE [LARGE SCALE GENOMIC DNA]</scope>
</reference>
<keyword evidence="2" id="KW-0479">Metal-binding</keyword>
<evidence type="ECO:0000256" key="5">
    <source>
        <dbReference type="PROSITE-ProRule" id="PRU00175"/>
    </source>
</evidence>
<dbReference type="PANTHER" id="PTHR12109:SF3">
    <property type="entry name" value="RING FINGER PROTEIN 141"/>
    <property type="match status" value="1"/>
</dbReference>
<organism evidence="7 8">
    <name type="scientific">Oncorhynchus mykiss</name>
    <name type="common">Rainbow trout</name>
    <name type="synonym">Salmo gairdneri</name>
    <dbReference type="NCBI Taxonomy" id="8022"/>
    <lineage>
        <taxon>Eukaryota</taxon>
        <taxon>Metazoa</taxon>
        <taxon>Chordata</taxon>
        <taxon>Craniata</taxon>
        <taxon>Vertebrata</taxon>
        <taxon>Euteleostomi</taxon>
        <taxon>Actinopterygii</taxon>
        <taxon>Neopterygii</taxon>
        <taxon>Teleostei</taxon>
        <taxon>Protacanthopterygii</taxon>
        <taxon>Salmoniformes</taxon>
        <taxon>Salmonidae</taxon>
        <taxon>Salmoninae</taxon>
        <taxon>Oncorhynchus</taxon>
    </lineage>
</organism>
<name>A0A8K9USR0_ONCMY</name>
<reference evidence="7" key="2">
    <citation type="submission" date="2025-08" db="UniProtKB">
        <authorList>
            <consortium name="Ensembl"/>
        </authorList>
    </citation>
    <scope>IDENTIFICATION</scope>
</reference>
<dbReference type="GO" id="GO:0051865">
    <property type="term" value="P:protein autoubiquitination"/>
    <property type="evidence" value="ECO:0007669"/>
    <property type="project" value="TreeGrafter"/>
</dbReference>
<keyword evidence="8" id="KW-1185">Reference proteome</keyword>
<keyword evidence="3 5" id="KW-0863">Zinc-finger</keyword>
<sequence>MGQQISGQAVMTRLPEKLVKHAGLVRDSGYLNYEEFLARVAELNDVTAKLAAGQQKHLIFEVQTGSDTSALWKVAVRIVCTKVRPRLIIVNQFPLSLFKKKSLWEMCFSTSNVCVTVCCQHICVHGMCVFETETCLCCCTVLWQINKENGMVEASRIMNLYQFIQLYHDITSQAVEVLSAEGASLPSGTLSSGDSCQASMWMGRVKQLTDEEECCICMDGKSDLILPCAHSFCQKCIDKWSGQSRNCPICRLQVTAANESWVMPDAPTEDDVAGYILNLADEAGHPHIP</sequence>
<reference evidence="7" key="3">
    <citation type="submission" date="2025-09" db="UniProtKB">
        <authorList>
            <consortium name="Ensembl"/>
        </authorList>
    </citation>
    <scope>IDENTIFICATION</scope>
</reference>
<dbReference type="PROSITE" id="PS50089">
    <property type="entry name" value="ZF_RING_2"/>
    <property type="match status" value="1"/>
</dbReference>
<dbReference type="Gene3D" id="3.30.40.10">
    <property type="entry name" value="Zinc/RING finger domain, C3HC4 (zinc finger)"/>
    <property type="match status" value="1"/>
</dbReference>
<gene>
    <name evidence="7" type="primary">LOC110524021</name>
</gene>